<organism evidence="1 2">
    <name type="scientific">Anaerotignum faecicola</name>
    <dbReference type="NCBI Taxonomy" id="2358141"/>
    <lineage>
        <taxon>Bacteria</taxon>
        <taxon>Bacillati</taxon>
        <taxon>Bacillota</taxon>
        <taxon>Clostridia</taxon>
        <taxon>Lachnospirales</taxon>
        <taxon>Anaerotignaceae</taxon>
        <taxon>Anaerotignum</taxon>
    </lineage>
</organism>
<gene>
    <name evidence="1" type="ORF">KGMB03357_21940</name>
</gene>
<evidence type="ECO:0000313" key="1">
    <source>
        <dbReference type="EMBL" id="GCB30533.1"/>
    </source>
</evidence>
<protein>
    <submittedName>
        <fullName evidence="1">Uncharacterized protein</fullName>
    </submittedName>
</protein>
<dbReference type="EMBL" id="BHVZ01000014">
    <property type="protein sequence ID" value="GCB30533.1"/>
    <property type="molecule type" value="Genomic_DNA"/>
</dbReference>
<reference evidence="1 2" key="1">
    <citation type="submission" date="2018-10" db="EMBL/GenBank/DDBJ databases">
        <title>Draft Genome Sequence of Anaerotignum sp. KCTC 15736.</title>
        <authorList>
            <person name="Choi S.H."/>
            <person name="Kim J.S."/>
            <person name="Kang S.W."/>
            <person name="Lee J.S."/>
            <person name="Park S.H."/>
        </authorList>
    </citation>
    <scope>NUCLEOTIDE SEQUENCE [LARGE SCALE GENOMIC DNA]</scope>
    <source>
        <strain evidence="1 2">KCTC 15736</strain>
    </source>
</reference>
<name>A0A401LG94_9FIRM</name>
<keyword evidence="2" id="KW-1185">Reference proteome</keyword>
<dbReference type="Proteomes" id="UP000287361">
    <property type="component" value="Unassembled WGS sequence"/>
</dbReference>
<evidence type="ECO:0000313" key="2">
    <source>
        <dbReference type="Proteomes" id="UP000287361"/>
    </source>
</evidence>
<accession>A0A401LG94</accession>
<proteinExistence type="predicted"/>
<dbReference type="AlphaFoldDB" id="A0A401LG94"/>
<comment type="caution">
    <text evidence="1">The sequence shown here is derived from an EMBL/GenBank/DDBJ whole genome shotgun (WGS) entry which is preliminary data.</text>
</comment>
<sequence length="115" mass="13626">MDAVKFLKERKRMCHFSGDTSCHGCPLYKERGIFQCLQFQDLFPEQTVNIIEKWVKEHPRETRKDDFFEKFPHAKKLSDGIPEVCAAKVGYLRECPHPNVEDYCKECWNTPLEEE</sequence>
<dbReference type="OrthoDB" id="2106191at2"/>